<evidence type="ECO:0000256" key="2">
    <source>
        <dbReference type="ARBA" id="ARBA00010846"/>
    </source>
</evidence>
<dbReference type="PANTHER" id="PTHR26379:SF474">
    <property type="entry name" value="OS08G0228200 PROTEIN"/>
    <property type="match status" value="1"/>
</dbReference>
<name>A0A5J9W293_9POAL</name>
<dbReference type="InterPro" id="IPR011333">
    <property type="entry name" value="SKP1/BTB/POZ_sf"/>
</dbReference>
<dbReference type="PANTHER" id="PTHR26379">
    <property type="entry name" value="BTB/POZ AND MATH DOMAIN-CONTAINING PROTEIN 1"/>
    <property type="match status" value="1"/>
</dbReference>
<evidence type="ECO:0000313" key="5">
    <source>
        <dbReference type="EMBL" id="TVU41986.1"/>
    </source>
</evidence>
<dbReference type="OrthoDB" id="679721at2759"/>
<accession>A0A5J9W293</accession>
<dbReference type="InterPro" id="IPR008974">
    <property type="entry name" value="TRAF-like"/>
</dbReference>
<dbReference type="Gene3D" id="3.30.710.10">
    <property type="entry name" value="Potassium Channel Kv1.1, Chain A"/>
    <property type="match status" value="1"/>
</dbReference>
<dbReference type="Pfam" id="PF22486">
    <property type="entry name" value="MATH_2"/>
    <property type="match status" value="1"/>
</dbReference>
<comment type="caution">
    <text evidence="5">The sequence shown here is derived from an EMBL/GenBank/DDBJ whole genome shotgun (WGS) entry which is preliminary data.</text>
</comment>
<keyword evidence="6" id="KW-1185">Reference proteome</keyword>
<dbReference type="InterPro" id="IPR056423">
    <property type="entry name" value="BACK_BPM_SPOP"/>
</dbReference>
<dbReference type="SUPFAM" id="SSF49599">
    <property type="entry name" value="TRAF domain-like"/>
    <property type="match status" value="1"/>
</dbReference>
<feature type="domain" description="BTB" evidence="3">
    <location>
        <begin position="193"/>
        <end position="222"/>
    </location>
</feature>
<evidence type="ECO:0000259" key="3">
    <source>
        <dbReference type="PROSITE" id="PS50097"/>
    </source>
</evidence>
<comment type="pathway">
    <text evidence="1">Protein modification; protein ubiquitination.</text>
</comment>
<dbReference type="Proteomes" id="UP000324897">
    <property type="component" value="Unassembled WGS sequence"/>
</dbReference>
<dbReference type="SUPFAM" id="SSF54695">
    <property type="entry name" value="POZ domain"/>
    <property type="match status" value="1"/>
</dbReference>
<comment type="similarity">
    <text evidence="2">Belongs to the Tdpoz family.</text>
</comment>
<dbReference type="PROSITE" id="PS50144">
    <property type="entry name" value="MATH"/>
    <property type="match status" value="1"/>
</dbReference>
<dbReference type="InterPro" id="IPR002083">
    <property type="entry name" value="MATH/TRAF_dom"/>
</dbReference>
<protein>
    <recommendedName>
        <fullName evidence="7">BTB domain-containing protein</fullName>
    </recommendedName>
</protein>
<organism evidence="5 6">
    <name type="scientific">Eragrostis curvula</name>
    <name type="common">weeping love grass</name>
    <dbReference type="NCBI Taxonomy" id="38414"/>
    <lineage>
        <taxon>Eukaryota</taxon>
        <taxon>Viridiplantae</taxon>
        <taxon>Streptophyta</taxon>
        <taxon>Embryophyta</taxon>
        <taxon>Tracheophyta</taxon>
        <taxon>Spermatophyta</taxon>
        <taxon>Magnoliopsida</taxon>
        <taxon>Liliopsida</taxon>
        <taxon>Poales</taxon>
        <taxon>Poaceae</taxon>
        <taxon>PACMAD clade</taxon>
        <taxon>Chloridoideae</taxon>
        <taxon>Eragrostideae</taxon>
        <taxon>Eragrostidinae</taxon>
        <taxon>Eragrostis</taxon>
    </lineage>
</organism>
<dbReference type="AlphaFoldDB" id="A0A5J9W293"/>
<dbReference type="EMBL" id="RWGY01000005">
    <property type="protein sequence ID" value="TVU41986.1"/>
    <property type="molecule type" value="Genomic_DNA"/>
</dbReference>
<dbReference type="Pfam" id="PF00651">
    <property type="entry name" value="BTB"/>
    <property type="match status" value="1"/>
</dbReference>
<sequence>MASALPRPATRTTSRCTTHKARGTHAFEINDYSFHRALGRGNLISSAAFIVGNYSWCIDFYPDGSPTEDAEGHVSVFLKLLTKKAEVRALYDLRVVDQTTGSSCPVLSKIKMFITKMDNGAKKTHDNWGKRSFMKIRDLESSPYLKGDRIVIECDVTVMGTRVLLGEEDNKVQVPPSNLSHNFGKLLETGEASDVTFSVEGEVFHAHKIVLSVRSPVFKEKLCSPVGKDNIEFITIGRHAACYFQSTASLHLYGFHAFDGHKYALDRLKLICEDILCKHVDVGSLATLLVLADQHDCRNLKDACHKYSVCPCVATGK</sequence>
<dbReference type="PROSITE" id="PS50097">
    <property type="entry name" value="BTB"/>
    <property type="match status" value="1"/>
</dbReference>
<dbReference type="GO" id="GO:0016567">
    <property type="term" value="P:protein ubiquitination"/>
    <property type="evidence" value="ECO:0007669"/>
    <property type="project" value="InterPro"/>
</dbReference>
<dbReference type="Gene3D" id="2.60.210.10">
    <property type="entry name" value="Apoptosis, Tumor Necrosis Factor Receptor Associated Protein 2, Chain A"/>
    <property type="match status" value="1"/>
</dbReference>
<dbReference type="Pfam" id="PF24570">
    <property type="entry name" value="BACK_BPM_SPOP"/>
    <property type="match status" value="1"/>
</dbReference>
<reference evidence="5 6" key="1">
    <citation type="journal article" date="2019" name="Sci. Rep.">
        <title>A high-quality genome of Eragrostis curvula grass provides insights into Poaceae evolution and supports new strategies to enhance forage quality.</title>
        <authorList>
            <person name="Carballo J."/>
            <person name="Santos B.A.C.M."/>
            <person name="Zappacosta D."/>
            <person name="Garbus I."/>
            <person name="Selva J.P."/>
            <person name="Gallo C.A."/>
            <person name="Diaz A."/>
            <person name="Albertini E."/>
            <person name="Caccamo M."/>
            <person name="Echenique V."/>
        </authorList>
    </citation>
    <scope>NUCLEOTIDE SEQUENCE [LARGE SCALE GENOMIC DNA]</scope>
    <source>
        <strain evidence="6">cv. Victoria</strain>
        <tissue evidence="5">Leaf</tissue>
    </source>
</reference>
<dbReference type="SMART" id="SM00225">
    <property type="entry name" value="BTB"/>
    <property type="match status" value="1"/>
</dbReference>
<evidence type="ECO:0000313" key="6">
    <source>
        <dbReference type="Proteomes" id="UP000324897"/>
    </source>
</evidence>
<evidence type="ECO:0008006" key="7">
    <source>
        <dbReference type="Google" id="ProtNLM"/>
    </source>
</evidence>
<gene>
    <name evidence="5" type="ORF">EJB05_08366</name>
</gene>
<feature type="domain" description="MATH" evidence="4">
    <location>
        <begin position="22"/>
        <end position="156"/>
    </location>
</feature>
<dbReference type="InterPro" id="IPR000210">
    <property type="entry name" value="BTB/POZ_dom"/>
</dbReference>
<feature type="non-terminal residue" evidence="5">
    <location>
        <position position="1"/>
    </location>
</feature>
<dbReference type="CDD" id="cd00121">
    <property type="entry name" value="MATH"/>
    <property type="match status" value="1"/>
</dbReference>
<dbReference type="InterPro" id="IPR045005">
    <property type="entry name" value="BPM1-6"/>
</dbReference>
<evidence type="ECO:0000256" key="1">
    <source>
        <dbReference type="ARBA" id="ARBA00004906"/>
    </source>
</evidence>
<proteinExistence type="inferred from homology"/>
<dbReference type="Gramene" id="TVU41986">
    <property type="protein sequence ID" value="TVU41986"/>
    <property type="gene ID" value="EJB05_08366"/>
</dbReference>
<evidence type="ECO:0000259" key="4">
    <source>
        <dbReference type="PROSITE" id="PS50144"/>
    </source>
</evidence>